<evidence type="ECO:0000256" key="1">
    <source>
        <dbReference type="ARBA" id="ARBA00004496"/>
    </source>
</evidence>
<dbReference type="EC" id="3.4.21.53" evidence="11 14"/>
<evidence type="ECO:0000256" key="5">
    <source>
        <dbReference type="ARBA" id="ARBA00022801"/>
    </source>
</evidence>
<evidence type="ECO:0000256" key="3">
    <source>
        <dbReference type="ARBA" id="ARBA00022670"/>
    </source>
</evidence>
<dbReference type="SMART" id="SM00464">
    <property type="entry name" value="LON"/>
    <property type="match status" value="1"/>
</dbReference>
<evidence type="ECO:0000256" key="15">
    <source>
        <dbReference type="PIRNR" id="PIRNR001174"/>
    </source>
</evidence>
<organism evidence="22 23">
    <name type="scientific">[Clostridium] leptum</name>
    <dbReference type="NCBI Taxonomy" id="1535"/>
    <lineage>
        <taxon>Bacteria</taxon>
        <taxon>Bacillati</taxon>
        <taxon>Bacillota</taxon>
        <taxon>Clostridia</taxon>
        <taxon>Eubacteriales</taxon>
        <taxon>Oscillospiraceae</taxon>
        <taxon>Oscillospiraceae incertae sedis</taxon>
    </lineage>
</organism>
<accession>A0A412B0D6</accession>
<dbReference type="Pfam" id="PF05362">
    <property type="entry name" value="Lon_C"/>
    <property type="match status" value="1"/>
</dbReference>
<evidence type="ECO:0000256" key="18">
    <source>
        <dbReference type="PROSITE-ProRule" id="PRU01122"/>
    </source>
</evidence>
<evidence type="ECO:0000256" key="11">
    <source>
        <dbReference type="ARBA" id="ARBA00066743"/>
    </source>
</evidence>
<comment type="function">
    <text evidence="10 14">ATP-dependent serine protease that mediates the selective degradation of mutant and abnormal proteins as well as certain short-lived regulatory proteins. Required for cellular homeostasis and for survival from DNA damage and developmental changes induced by stress. Degrades polypeptides processively to yield small peptide fragments that are 5 to 10 amino acids long. Binds to DNA in a double-stranded, site-specific manner.</text>
</comment>
<comment type="catalytic activity">
    <reaction evidence="9 14 15 18">
        <text>Hydrolysis of proteins in presence of ATP.</text>
        <dbReference type="EC" id="3.4.21.53"/>
    </reaction>
</comment>
<dbReference type="NCBIfam" id="TIGR00763">
    <property type="entry name" value="lon"/>
    <property type="match status" value="1"/>
</dbReference>
<dbReference type="PANTHER" id="PTHR10046">
    <property type="entry name" value="ATP DEPENDENT LON PROTEASE FAMILY MEMBER"/>
    <property type="match status" value="1"/>
</dbReference>
<dbReference type="FunFam" id="3.40.50.300:FF:000021">
    <property type="entry name" value="Lon protease homolog"/>
    <property type="match status" value="1"/>
</dbReference>
<evidence type="ECO:0000313" key="23">
    <source>
        <dbReference type="Proteomes" id="UP000284751"/>
    </source>
</evidence>
<dbReference type="InterPro" id="IPR008268">
    <property type="entry name" value="Peptidase_S16_AS"/>
</dbReference>
<dbReference type="PIRSF" id="PIRSF001174">
    <property type="entry name" value="Lon_proteas"/>
    <property type="match status" value="1"/>
</dbReference>
<evidence type="ECO:0000259" key="20">
    <source>
        <dbReference type="PROSITE" id="PS51786"/>
    </source>
</evidence>
<dbReference type="Gene3D" id="1.10.8.60">
    <property type="match status" value="1"/>
</dbReference>
<evidence type="ECO:0000256" key="13">
    <source>
        <dbReference type="ARBA" id="ARBA00082722"/>
    </source>
</evidence>
<dbReference type="InterPro" id="IPR054594">
    <property type="entry name" value="Lon_lid"/>
</dbReference>
<evidence type="ECO:0000256" key="16">
    <source>
        <dbReference type="PIRSR" id="PIRSR001174-1"/>
    </source>
</evidence>
<dbReference type="GO" id="GO:0006515">
    <property type="term" value="P:protein quality control for misfolded or incompletely synthesized proteins"/>
    <property type="evidence" value="ECO:0007669"/>
    <property type="project" value="UniProtKB-UniRule"/>
</dbReference>
<keyword evidence="2 14" id="KW-0963">Cytoplasm</keyword>
<keyword evidence="7 14" id="KW-0067">ATP-binding</keyword>
<dbReference type="InterPro" id="IPR027065">
    <property type="entry name" value="Lon_Prtase"/>
</dbReference>
<dbReference type="PROSITE" id="PS01046">
    <property type="entry name" value="LON_SER"/>
    <property type="match status" value="1"/>
</dbReference>
<dbReference type="SUPFAM" id="SSF88697">
    <property type="entry name" value="PUA domain-like"/>
    <property type="match status" value="1"/>
</dbReference>
<dbReference type="InterPro" id="IPR027417">
    <property type="entry name" value="P-loop_NTPase"/>
</dbReference>
<dbReference type="SUPFAM" id="SSF52540">
    <property type="entry name" value="P-loop containing nucleoside triphosphate hydrolases"/>
    <property type="match status" value="1"/>
</dbReference>
<dbReference type="Gene3D" id="1.20.58.1480">
    <property type="match status" value="1"/>
</dbReference>
<dbReference type="Gene3D" id="3.30.230.10">
    <property type="match status" value="1"/>
</dbReference>
<dbReference type="PROSITE" id="PS51786">
    <property type="entry name" value="LON_PROTEOLYTIC"/>
    <property type="match status" value="1"/>
</dbReference>
<dbReference type="GO" id="GO:0034605">
    <property type="term" value="P:cellular response to heat"/>
    <property type="evidence" value="ECO:0007669"/>
    <property type="project" value="UniProtKB-UniRule"/>
</dbReference>
<dbReference type="GO" id="GO:0005737">
    <property type="term" value="C:cytoplasm"/>
    <property type="evidence" value="ECO:0007669"/>
    <property type="project" value="UniProtKB-SubCell"/>
</dbReference>
<dbReference type="SUPFAM" id="SSF54211">
    <property type="entry name" value="Ribosomal protein S5 domain 2-like"/>
    <property type="match status" value="1"/>
</dbReference>
<feature type="active site" evidence="14 16">
    <location>
        <position position="723"/>
    </location>
</feature>
<evidence type="ECO:0000256" key="9">
    <source>
        <dbReference type="ARBA" id="ARBA00050665"/>
    </source>
</evidence>
<reference evidence="22 23" key="1">
    <citation type="submission" date="2018-08" db="EMBL/GenBank/DDBJ databases">
        <title>A genome reference for cultivated species of the human gut microbiota.</title>
        <authorList>
            <person name="Zou Y."/>
            <person name="Xue W."/>
            <person name="Luo G."/>
        </authorList>
    </citation>
    <scope>NUCLEOTIDE SEQUENCE [LARGE SCALE GENOMIC DNA]</scope>
    <source>
        <strain evidence="22 23">AF28-26</strain>
    </source>
</reference>
<keyword evidence="4 14" id="KW-0547">Nucleotide-binding</keyword>
<dbReference type="InterPro" id="IPR015947">
    <property type="entry name" value="PUA-like_sf"/>
</dbReference>
<feature type="active site" evidence="14 16">
    <location>
        <position position="680"/>
    </location>
</feature>
<dbReference type="GO" id="GO:0004252">
    <property type="term" value="F:serine-type endopeptidase activity"/>
    <property type="evidence" value="ECO:0007669"/>
    <property type="project" value="UniProtKB-UniRule"/>
</dbReference>
<evidence type="ECO:0000256" key="17">
    <source>
        <dbReference type="PIRSR" id="PIRSR001174-2"/>
    </source>
</evidence>
<comment type="induction">
    <text evidence="14">By heat shock.</text>
</comment>
<dbReference type="GO" id="GO:0043565">
    <property type="term" value="F:sequence-specific DNA binding"/>
    <property type="evidence" value="ECO:0007669"/>
    <property type="project" value="UniProtKB-UniRule"/>
</dbReference>
<evidence type="ECO:0000256" key="10">
    <source>
        <dbReference type="ARBA" id="ARBA00053875"/>
    </source>
</evidence>
<dbReference type="Gene3D" id="1.20.5.5270">
    <property type="match status" value="1"/>
</dbReference>
<dbReference type="InterPro" id="IPR027543">
    <property type="entry name" value="Lon_bac"/>
</dbReference>
<dbReference type="Pfam" id="PF00004">
    <property type="entry name" value="AAA"/>
    <property type="match status" value="1"/>
</dbReference>
<evidence type="ECO:0000256" key="6">
    <source>
        <dbReference type="ARBA" id="ARBA00022825"/>
    </source>
</evidence>
<dbReference type="Pfam" id="PF02190">
    <property type="entry name" value="LON_substr_bdg"/>
    <property type="match status" value="1"/>
</dbReference>
<dbReference type="EMBL" id="QRTC01000004">
    <property type="protein sequence ID" value="RGQ43762.1"/>
    <property type="molecule type" value="Genomic_DNA"/>
</dbReference>
<dbReference type="GO" id="GO:0005524">
    <property type="term" value="F:ATP binding"/>
    <property type="evidence" value="ECO:0007669"/>
    <property type="project" value="UniProtKB-UniRule"/>
</dbReference>
<proteinExistence type="evidence at transcript level"/>
<comment type="similarity">
    <text evidence="14 15 18 19">Belongs to the peptidase S16 family.</text>
</comment>
<dbReference type="InterPro" id="IPR003593">
    <property type="entry name" value="AAA+_ATPase"/>
</dbReference>
<gene>
    <name evidence="14 22" type="primary">lon</name>
    <name evidence="22" type="ORF">DWY99_02140</name>
</gene>
<dbReference type="Proteomes" id="UP000284751">
    <property type="component" value="Unassembled WGS sequence"/>
</dbReference>
<sequence>MTKKETAPMILPVLSLRGLVLFPKMMLHFDVGRKKSILALNAAMQNNQSIYLASQLDIKDEDPGVDNLAPVGVVGTIKQILKQPGDGIRILVEGNYRAKITDVLQDHPYMMCDVVSCEEAAARDTVKTVALVRAVKEVFGEYMEMAPKMAPDIVLEVQTTDNPGYLADYITINIMMEYQDKIDILCELHPVKRLQKLLKILTREVDILKLETELSAKVKEQIAQNQREYFMREQIKAITEELGEADSPQSEAEEFKEKILGLDLPGGVREKLLKECDRLYKMPFGSHEANVVRNYLDICMELPWNVESKLNIDINRARKILDADHYGMDKVKERMLELLAVKKLAPDVKGQIICLVGPPGVGKTSIAKSVAKAIGCNYVRIALGGVRDESDIRGHRRTYIGAMPGRIISAINQAGTRNPLILLDEIDKLGADYKGDPTSALLEVLDAEQNNTFQDHYIDLPFDLSDVLFITTANDASMIPGPLLDRMDIIELPSYTHEEKFQIAKRHLVPKQMKKHGLTSKTVKITDDAIHELISGYTREAGVRNLERVIASLYRKAAKKLVAGEVKRVTVGVKQLEPMLGSKRFKDQQGYKKDEIGLVNGLAWTAVGGETMPIEVAVMDGSGKIELTGNLGDVMKESARTAISCVRTRAKGLDISPDFYKTKDIHIHVPEGAVPKDGPSAGIAMATAVVSALSERPVRHEVAMTGEITLRGRVLPIGGLKEKTMAAYRHGIKTVIIPAENQPDLKEVDEKVKSNIQFVPVETLDTVLEWALVPQKEEEALPAGEQTKEAAVVPPVKKTARKSAFLS</sequence>
<dbReference type="PROSITE" id="PS51787">
    <property type="entry name" value="LON_N"/>
    <property type="match status" value="1"/>
</dbReference>
<comment type="subunit">
    <text evidence="14 15">Homohexamer. Organized in a ring with a central cavity.</text>
</comment>
<keyword evidence="6 14" id="KW-0720">Serine protease</keyword>
<feature type="domain" description="Lon proteolytic" evidence="20">
    <location>
        <begin position="593"/>
        <end position="774"/>
    </location>
</feature>
<name>A0A412B0D6_9FIRM</name>
<dbReference type="Gene3D" id="3.40.50.300">
    <property type="entry name" value="P-loop containing nucleotide triphosphate hydrolases"/>
    <property type="match status" value="1"/>
</dbReference>
<dbReference type="InterPro" id="IPR003111">
    <property type="entry name" value="Lon_prtase_N"/>
</dbReference>
<evidence type="ECO:0000313" key="22">
    <source>
        <dbReference type="EMBL" id="RGQ43762.1"/>
    </source>
</evidence>
<keyword evidence="5 14" id="KW-0378">Hydrolase</keyword>
<dbReference type="InterPro" id="IPR004815">
    <property type="entry name" value="Lon_bac/euk-typ"/>
</dbReference>
<feature type="binding site" evidence="14 17">
    <location>
        <begin position="357"/>
        <end position="364"/>
    </location>
    <ligand>
        <name>ATP</name>
        <dbReference type="ChEBI" id="CHEBI:30616"/>
    </ligand>
</feature>
<dbReference type="InterPro" id="IPR014721">
    <property type="entry name" value="Ribsml_uS5_D2-typ_fold_subgr"/>
</dbReference>
<dbReference type="PRINTS" id="PR00830">
    <property type="entry name" value="ENDOLAPTASE"/>
</dbReference>
<evidence type="ECO:0000256" key="12">
    <source>
        <dbReference type="ARBA" id="ARBA00071934"/>
    </source>
</evidence>
<dbReference type="Pfam" id="PF22667">
    <property type="entry name" value="Lon_lid"/>
    <property type="match status" value="1"/>
</dbReference>
<dbReference type="InterPro" id="IPR020568">
    <property type="entry name" value="Ribosomal_Su5_D2-typ_SF"/>
</dbReference>
<evidence type="ECO:0000256" key="7">
    <source>
        <dbReference type="ARBA" id="ARBA00022840"/>
    </source>
</evidence>
<dbReference type="InterPro" id="IPR003959">
    <property type="entry name" value="ATPase_AAA_core"/>
</dbReference>
<comment type="subcellular location">
    <subcellularLocation>
        <location evidence="1 14 15">Cytoplasm</location>
    </subcellularLocation>
</comment>
<dbReference type="InterPro" id="IPR008269">
    <property type="entry name" value="Lon_proteolytic"/>
</dbReference>
<feature type="domain" description="Lon N-terminal" evidence="21">
    <location>
        <begin position="11"/>
        <end position="205"/>
    </location>
</feature>
<keyword evidence="3 14" id="KW-0645">Protease</keyword>
<evidence type="ECO:0000256" key="4">
    <source>
        <dbReference type="ARBA" id="ARBA00022741"/>
    </source>
</evidence>
<comment type="caution">
    <text evidence="22">The sequence shown here is derived from an EMBL/GenBank/DDBJ whole genome shotgun (WGS) entry which is preliminary data.</text>
</comment>
<evidence type="ECO:0000256" key="8">
    <source>
        <dbReference type="ARBA" id="ARBA00023016"/>
    </source>
</evidence>
<dbReference type="SMART" id="SM00382">
    <property type="entry name" value="AAA"/>
    <property type="match status" value="1"/>
</dbReference>
<evidence type="ECO:0000256" key="2">
    <source>
        <dbReference type="ARBA" id="ARBA00022490"/>
    </source>
</evidence>
<dbReference type="GO" id="GO:0004176">
    <property type="term" value="F:ATP-dependent peptidase activity"/>
    <property type="evidence" value="ECO:0007669"/>
    <property type="project" value="UniProtKB-UniRule"/>
</dbReference>
<evidence type="ECO:0000259" key="21">
    <source>
        <dbReference type="PROSITE" id="PS51787"/>
    </source>
</evidence>
<dbReference type="AlphaFoldDB" id="A0A412B0D6"/>
<evidence type="ECO:0000256" key="14">
    <source>
        <dbReference type="HAMAP-Rule" id="MF_01973"/>
    </source>
</evidence>
<dbReference type="Gene3D" id="2.30.130.40">
    <property type="entry name" value="LON domain-like"/>
    <property type="match status" value="1"/>
</dbReference>
<dbReference type="InterPro" id="IPR046336">
    <property type="entry name" value="Lon_prtase_N_sf"/>
</dbReference>
<evidence type="ECO:0000256" key="19">
    <source>
        <dbReference type="RuleBase" id="RU000591"/>
    </source>
</evidence>
<dbReference type="HAMAP" id="MF_01973">
    <property type="entry name" value="lon_bact"/>
    <property type="match status" value="1"/>
</dbReference>
<protein>
    <recommendedName>
        <fullName evidence="12 14">Lon protease</fullName>
        <ecNumber evidence="11 14">3.4.21.53</ecNumber>
    </recommendedName>
    <alternativeName>
        <fullName evidence="13 14">ATP-dependent protease La</fullName>
    </alternativeName>
</protein>
<dbReference type="GO" id="GO:0016887">
    <property type="term" value="F:ATP hydrolysis activity"/>
    <property type="evidence" value="ECO:0007669"/>
    <property type="project" value="UniProtKB-UniRule"/>
</dbReference>
<keyword evidence="8 14" id="KW-0346">Stress response</keyword>
<dbReference type="CDD" id="cd19500">
    <property type="entry name" value="RecA-like_Lon"/>
    <property type="match status" value="1"/>
</dbReference>